<dbReference type="GO" id="GO:0046872">
    <property type="term" value="F:metal ion binding"/>
    <property type="evidence" value="ECO:0007669"/>
    <property type="project" value="UniProtKB-KW"/>
</dbReference>
<keyword evidence="8" id="KW-0482">Metalloprotease</keyword>
<keyword evidence="8" id="KW-0645">Protease</keyword>
<feature type="signal peptide" evidence="10">
    <location>
        <begin position="1"/>
        <end position="19"/>
    </location>
</feature>
<dbReference type="PANTHER" id="PTHR10514">
    <property type="entry name" value="ANGIOTENSIN-CONVERTING ENZYME"/>
    <property type="match status" value="1"/>
</dbReference>
<evidence type="ECO:0000259" key="11">
    <source>
        <dbReference type="Pfam" id="PF01683"/>
    </source>
</evidence>
<dbReference type="Gene3D" id="1.10.1370.30">
    <property type="match status" value="1"/>
</dbReference>
<name>A0A0M3HUN2_ASCLU</name>
<evidence type="ECO:0000256" key="8">
    <source>
        <dbReference type="RuleBase" id="RU361144"/>
    </source>
</evidence>
<dbReference type="Pfam" id="PF01401">
    <property type="entry name" value="Peptidase_M2"/>
    <property type="match status" value="1"/>
</dbReference>
<dbReference type="PRINTS" id="PR00791">
    <property type="entry name" value="PEPDIPTASEA"/>
</dbReference>
<evidence type="ECO:0000256" key="2">
    <source>
        <dbReference type="ARBA" id="ARBA00022729"/>
    </source>
</evidence>
<dbReference type="GO" id="GO:0006508">
    <property type="term" value="P:proteolysis"/>
    <property type="evidence" value="ECO:0007669"/>
    <property type="project" value="UniProtKB-KW"/>
</dbReference>
<comment type="cofactor">
    <cofactor evidence="8">
        <name>Zn(2+)</name>
        <dbReference type="ChEBI" id="CHEBI:29105"/>
    </cofactor>
    <text evidence="8">Binds 1 zinc ion per subunit.</text>
</comment>
<evidence type="ECO:0000256" key="7">
    <source>
        <dbReference type="PROSITE-ProRule" id="PRU01355"/>
    </source>
</evidence>
<feature type="region of interest" description="Disordered" evidence="9">
    <location>
        <begin position="962"/>
        <end position="984"/>
    </location>
</feature>
<sequence length="1010" mass="111632">MRLIVLLCIFASGLLTSCGLTSESDGLIRNVRAAEEQDQLAGSTIIGGEQASDSSLPAEGTTEPKTEKLLNQDSSSNVESKPEMSTSQSVETGPTAEPSSQPEPTSAIEHEPKPESEPAPVSIKQPAPEPSGLPTVDDDVEQISAEDYGDNTESVSHLPVLLTVLKCPLSNHITLFLKRKYFHCILNENSDNYGHEHGALVFIFPFRINGNFQTKPDEVDNDAIQQLVDRFLNTGSTDEGKEAKVNKAAQALINSSAYWEMSSIQPEHSIKDPAEAKKWVDGYSAEAQKVLYQVTTAGWSYVTSVSHLTKQIFDEAEEVLAEFLKSSSKQAKQFDLSSIDDPSLRKQLQMLSVNGMNALDDASFKEFNEIQSKINKMIAEVGICELDKPPPCLLKHADIPSILARENKAENAQHIWMAWRRAIAEDLAPSYERLMQLTNQGAVLNGFSDGGAMWRSPYDLSIEGGRAKLNMLEELNRLFEQILPFYKQLHAYVRRQLAGIYGIENVPQLTKDGPIPAHLLKSIAGDSWVALYHETKPFDSDDIRSEQILENLQRLNYTAKGMFVEAYKYFKQLGFGKLPKPLWTKSVFSRTWSKDMVCQPSVAYDMRDGNDFRIKSCAQLGDTDFKMAHKLIAQVYYEYLYREQPLPFREAANPSILAAITNAFSLLATNTDYLKSLQLLPATASEGQAAQVNGLYFQALGEFVKLPFDLVADNWRFNIFEGKTNKDTWNDDWWRLSEHYQGVKPAARRSATDFDAIAAPAIAQMHSPAMRHFIGYIMQFQILKALCRNTTSLHEGCRLQKSSVENMKKVMMLGSSINWMEAMKMLTGSDQLDAKPLLEYYEPLISWLGNANEHDQVVVGWEGAGTPFSENEVPVPRTNTSEADLHQVLSADQVAFPGGDCSNGQECLLDSTCKNGMCECNEGLYTLKIGNTHNCVPGNPADAGFGDGHGGLVIGLFPEEKMSTAEPSAEPQPNSKPEPEPKAKAAQGCALSTVLLTVIVCAVARSISGS</sequence>
<keyword evidence="12" id="KW-1185">Reference proteome</keyword>
<organism evidence="12 13">
    <name type="scientific">Ascaris lumbricoides</name>
    <name type="common">Giant roundworm</name>
    <dbReference type="NCBI Taxonomy" id="6252"/>
    <lineage>
        <taxon>Eukaryota</taxon>
        <taxon>Metazoa</taxon>
        <taxon>Ecdysozoa</taxon>
        <taxon>Nematoda</taxon>
        <taxon>Chromadorea</taxon>
        <taxon>Rhabditida</taxon>
        <taxon>Spirurina</taxon>
        <taxon>Ascaridomorpha</taxon>
        <taxon>Ascaridoidea</taxon>
        <taxon>Ascarididae</taxon>
        <taxon>Ascaris</taxon>
    </lineage>
</organism>
<dbReference type="Pfam" id="PF01683">
    <property type="entry name" value="EB"/>
    <property type="match status" value="1"/>
</dbReference>
<keyword evidence="4 8" id="KW-0325">Glycoprotein</keyword>
<protein>
    <recommendedName>
        <fullName evidence="8">Angiotensin-converting enzyme</fullName>
        <ecNumber evidence="8">3.4.-.-</ecNumber>
    </recommendedName>
</protein>
<evidence type="ECO:0000256" key="4">
    <source>
        <dbReference type="ARBA" id="ARBA00023180"/>
    </source>
</evidence>
<keyword evidence="8" id="KW-0862">Zinc</keyword>
<dbReference type="GO" id="GO:0016020">
    <property type="term" value="C:membrane"/>
    <property type="evidence" value="ECO:0007669"/>
    <property type="project" value="InterPro"/>
</dbReference>
<feature type="binding site" evidence="5">
    <location>
        <position position="458"/>
    </location>
    <ligand>
        <name>chloride</name>
        <dbReference type="ChEBI" id="CHEBI:17996"/>
        <label>1</label>
    </ligand>
</feature>
<evidence type="ECO:0000313" key="13">
    <source>
        <dbReference type="WBParaSite" id="ALUE_0000652801-mRNA-1"/>
    </source>
</evidence>
<reference evidence="13" key="1">
    <citation type="submission" date="2017-02" db="UniProtKB">
        <authorList>
            <consortium name="WormBaseParasite"/>
        </authorList>
    </citation>
    <scope>IDENTIFICATION</scope>
</reference>
<dbReference type="GO" id="GO:0004180">
    <property type="term" value="F:carboxypeptidase activity"/>
    <property type="evidence" value="ECO:0007669"/>
    <property type="project" value="UniProtKB-KW"/>
</dbReference>
<feature type="compositionally biased region" description="Polar residues" evidence="9">
    <location>
        <begin position="71"/>
        <end position="104"/>
    </location>
</feature>
<dbReference type="GO" id="GO:0008241">
    <property type="term" value="F:peptidyl-dipeptidase activity"/>
    <property type="evidence" value="ECO:0007669"/>
    <property type="project" value="InterPro"/>
</dbReference>
<evidence type="ECO:0000256" key="6">
    <source>
        <dbReference type="PIRSR" id="PIRSR601548-4"/>
    </source>
</evidence>
<comment type="caution">
    <text evidence="7">Lacks conserved residue(s) required for the propagation of feature annotation.</text>
</comment>
<dbReference type="Proteomes" id="UP000036681">
    <property type="component" value="Unplaced"/>
</dbReference>
<dbReference type="AlphaFoldDB" id="A0A0M3HUN2"/>
<keyword evidence="2 10" id="KW-0732">Signal</keyword>
<keyword evidence="8" id="KW-0479">Metal-binding</keyword>
<dbReference type="PROSITE" id="PS51257">
    <property type="entry name" value="PROKAR_LIPOPROTEIN"/>
    <property type="match status" value="1"/>
</dbReference>
<evidence type="ECO:0000256" key="5">
    <source>
        <dbReference type="PIRSR" id="PIRSR601548-2"/>
    </source>
</evidence>
<dbReference type="CDD" id="cd06461">
    <property type="entry name" value="M2_ACE"/>
    <property type="match status" value="1"/>
</dbReference>
<feature type="domain" description="EB" evidence="11">
    <location>
        <begin position="894"/>
        <end position="925"/>
    </location>
</feature>
<evidence type="ECO:0000313" key="12">
    <source>
        <dbReference type="Proteomes" id="UP000036681"/>
    </source>
</evidence>
<keyword evidence="8" id="KW-0121">Carboxypeptidase</keyword>
<dbReference type="WBParaSite" id="ALUE_0000652801-mRNA-1">
    <property type="protein sequence ID" value="ALUE_0000652801-mRNA-1"/>
    <property type="gene ID" value="ALUE_0000652801"/>
</dbReference>
<feature type="disulfide bond" evidence="6 7">
    <location>
        <begin position="384"/>
        <end position="392"/>
    </location>
</feature>
<evidence type="ECO:0000256" key="9">
    <source>
        <dbReference type="SAM" id="MobiDB-lite"/>
    </source>
</evidence>
<dbReference type="InterPro" id="IPR001548">
    <property type="entry name" value="Peptidase_M2"/>
</dbReference>
<dbReference type="PANTHER" id="PTHR10514:SF27">
    <property type="entry name" value="ANGIOTENSIN-CONVERTING ENZYME"/>
    <property type="match status" value="1"/>
</dbReference>
<dbReference type="InterPro" id="IPR006149">
    <property type="entry name" value="EB_dom"/>
</dbReference>
<feature type="disulfide bond" evidence="6">
    <location>
        <begin position="598"/>
        <end position="617"/>
    </location>
</feature>
<keyword evidence="8" id="KW-0378">Hydrolase</keyword>
<feature type="region of interest" description="Disordered" evidence="9">
    <location>
        <begin position="41"/>
        <end position="137"/>
    </location>
</feature>
<evidence type="ECO:0000256" key="10">
    <source>
        <dbReference type="SAM" id="SignalP"/>
    </source>
</evidence>
<comment type="similarity">
    <text evidence="1 7 8">Belongs to the peptidase M2 family.</text>
</comment>
<dbReference type="GO" id="GO:0008237">
    <property type="term" value="F:metallopeptidase activity"/>
    <property type="evidence" value="ECO:0007669"/>
    <property type="project" value="UniProtKB-KW"/>
</dbReference>
<feature type="disulfide bond" evidence="6">
    <location>
        <begin position="787"/>
        <end position="797"/>
    </location>
</feature>
<dbReference type="SUPFAM" id="SSF55486">
    <property type="entry name" value="Metalloproteases ('zincins'), catalytic domain"/>
    <property type="match status" value="1"/>
</dbReference>
<proteinExistence type="inferred from homology"/>
<dbReference type="EC" id="3.4.-.-" evidence="8"/>
<feature type="chain" id="PRO_5005656408" description="Angiotensin-converting enzyme" evidence="10">
    <location>
        <begin position="20"/>
        <end position="1010"/>
    </location>
</feature>
<evidence type="ECO:0000256" key="1">
    <source>
        <dbReference type="ARBA" id="ARBA00008139"/>
    </source>
</evidence>
<keyword evidence="3 6" id="KW-1015">Disulfide bond</keyword>
<evidence type="ECO:0000256" key="3">
    <source>
        <dbReference type="ARBA" id="ARBA00023157"/>
    </source>
</evidence>
<dbReference type="PROSITE" id="PS52011">
    <property type="entry name" value="PEPTIDASE_M2"/>
    <property type="match status" value="1"/>
</dbReference>
<feature type="binding site" evidence="5">
    <location>
        <position position="771"/>
    </location>
    <ligand>
        <name>chloride</name>
        <dbReference type="ChEBI" id="CHEBI:17996"/>
        <label>1</label>
    </ligand>
</feature>
<accession>A0A0M3HUN2</accession>